<organism evidence="1 2">
    <name type="scientific">Vararia minispora EC-137</name>
    <dbReference type="NCBI Taxonomy" id="1314806"/>
    <lineage>
        <taxon>Eukaryota</taxon>
        <taxon>Fungi</taxon>
        <taxon>Dikarya</taxon>
        <taxon>Basidiomycota</taxon>
        <taxon>Agaricomycotina</taxon>
        <taxon>Agaricomycetes</taxon>
        <taxon>Russulales</taxon>
        <taxon>Lachnocladiaceae</taxon>
        <taxon>Vararia</taxon>
    </lineage>
</organism>
<sequence>MSFASASTSLFPSRSHLPAPPPPAPALDILALQSASRVLHAQFLKDAQAVPDLGDMISLPGGQSSALYSISPDDSRTPFQKTRLIKIPAEAFRFFGSPNVDARLGFLSEIERVFLTINNKMVLWNYVEGNDLETYTDQQDLIKIVKLVKPKPGVFIDEINYVLVICTLFSITLLGVSAQDAPGPGDRTGKGIKLYETDLSLKSLDVEITHVVGMSDGRIFMSGQDGAVYELHYQEKEGWFGKRIQLINHSIGGVQSFLPLIGSQRSPDPVEVVIPDISRNLFYTLNSASVITVYQPLPNKSLHQAQTFANLCKLAQEKAPGSPALTPAAFKIVDIHPVPSEESRLGIYFVALTTNGVRLFFGPSIVSYGYQPISNDTRTYRQLQLIHVRLPPSNLLHPDEQSQGYVAPRSSYASHAPHSSRPYVLSSIERSWYSEGIMLAAQLDETGDKSHIFGVVPDLPRIGTFGQPLPQQPSQLGYSSLPAPQRPPLAERAVMLSIDTSAWDIIPVPRSGRDALINSIRGTDSQNPSLLNELAYQFLQPPQQILVLASDGIHVIVKRRALDWLKDALEEAHSQTKPQPIIDFRDRRTCAMLLALASGNTFIDAKTQSASGTLTTLPSDLSSFARTVFCDCGERPVWAERTTYGSADPTGTAIYSGRREGLVIYFSRLVRPIWKNKLTKPGPGGLNISNLPEDLLIMVKNNLCALKDFLDKNPLLFHSSASELTGARATAAADQEAWKAEQHSVAELQALLGRTIEGITFFVLLNDHRLGELISRADTETQKLITGLTFEDFMTTDKGVAASRALVNAVIDQQIGQQIGVDTISDILQSRCGSFCSTDDVMLYKAKENTRRAVETHTAVERQTYLTESLRLFMKGARILDFDQLREVVGDYQQLDFAKGAIELPLHCAQAGDADGRGLEYWHSVPDSSLTDSDPRKEFWERRARCYDLVLDSLDVFEQKTAKGGQDAERARAHAYELAFVSMDEMFHCRLYEWLIGRRLADELLEMRPPYLEAYLRRDPPALEKYQLLWQFYVKDGQPLRAAEVLGTLAESVDFALLLPERIECLTLAVGNAKSHPVAIGGQHESAIAFLTDLEEKLEVAQVQLETYNALCQLANPQASVELRERLDLLDKGLLNVSELYQLYADPFDLPTIKLLILHVSQHRDERLVKEIWSKLVDDIIESHSPADAADKLQRDVVLLGQRFYPSDAAFPFRHVASQLATFQLTNTSTLPPGWSARILVACGVPYPEVWEVMHQMYESQIPPFNTQAAITTLAGGICVLLSDWVEAAKRSSSDQLPVARIYSAVDQYLQEATDQATRDGYERIRRELRRNW</sequence>
<evidence type="ECO:0000313" key="2">
    <source>
        <dbReference type="Proteomes" id="UP000814128"/>
    </source>
</evidence>
<comment type="caution">
    <text evidence="1">The sequence shown here is derived from an EMBL/GenBank/DDBJ whole genome shotgun (WGS) entry which is preliminary data.</text>
</comment>
<proteinExistence type="predicted"/>
<gene>
    <name evidence="1" type="ORF">K488DRAFT_84952</name>
</gene>
<evidence type="ECO:0000313" key="1">
    <source>
        <dbReference type="EMBL" id="KAI0033421.1"/>
    </source>
</evidence>
<dbReference type="Proteomes" id="UP000814128">
    <property type="component" value="Unassembled WGS sequence"/>
</dbReference>
<reference evidence="1" key="1">
    <citation type="submission" date="2021-02" db="EMBL/GenBank/DDBJ databases">
        <authorList>
            <consortium name="DOE Joint Genome Institute"/>
            <person name="Ahrendt S."/>
            <person name="Looney B.P."/>
            <person name="Miyauchi S."/>
            <person name="Morin E."/>
            <person name="Drula E."/>
            <person name="Courty P.E."/>
            <person name="Chicoki N."/>
            <person name="Fauchery L."/>
            <person name="Kohler A."/>
            <person name="Kuo A."/>
            <person name="Labutti K."/>
            <person name="Pangilinan J."/>
            <person name="Lipzen A."/>
            <person name="Riley R."/>
            <person name="Andreopoulos W."/>
            <person name="He G."/>
            <person name="Johnson J."/>
            <person name="Barry K.W."/>
            <person name="Grigoriev I.V."/>
            <person name="Nagy L."/>
            <person name="Hibbett D."/>
            <person name="Henrissat B."/>
            <person name="Matheny P.B."/>
            <person name="Labbe J."/>
            <person name="Martin F."/>
        </authorList>
    </citation>
    <scope>NUCLEOTIDE SEQUENCE</scope>
    <source>
        <strain evidence="1">EC-137</strain>
    </source>
</reference>
<keyword evidence="2" id="KW-1185">Reference proteome</keyword>
<protein>
    <submittedName>
        <fullName evidence="1">Nucleoporin</fullName>
    </submittedName>
</protein>
<accession>A0ACB8QPU0</accession>
<dbReference type="EMBL" id="MU273520">
    <property type="protein sequence ID" value="KAI0033421.1"/>
    <property type="molecule type" value="Genomic_DNA"/>
</dbReference>
<reference evidence="1" key="2">
    <citation type="journal article" date="2022" name="New Phytol.">
        <title>Evolutionary transition to the ectomycorrhizal habit in the genomes of a hyperdiverse lineage of mushroom-forming fungi.</title>
        <authorList>
            <person name="Looney B."/>
            <person name="Miyauchi S."/>
            <person name="Morin E."/>
            <person name="Drula E."/>
            <person name="Courty P.E."/>
            <person name="Kohler A."/>
            <person name="Kuo A."/>
            <person name="LaButti K."/>
            <person name="Pangilinan J."/>
            <person name="Lipzen A."/>
            <person name="Riley R."/>
            <person name="Andreopoulos W."/>
            <person name="He G."/>
            <person name="Johnson J."/>
            <person name="Nolan M."/>
            <person name="Tritt A."/>
            <person name="Barry K.W."/>
            <person name="Grigoriev I.V."/>
            <person name="Nagy L.G."/>
            <person name="Hibbett D."/>
            <person name="Henrissat B."/>
            <person name="Matheny P.B."/>
            <person name="Labbe J."/>
            <person name="Martin F.M."/>
        </authorList>
    </citation>
    <scope>NUCLEOTIDE SEQUENCE</scope>
    <source>
        <strain evidence="1">EC-137</strain>
    </source>
</reference>
<name>A0ACB8QPU0_9AGAM</name>